<dbReference type="PANTHER" id="PTHR46580">
    <property type="entry name" value="SENSOR KINASE-RELATED"/>
    <property type="match status" value="1"/>
</dbReference>
<keyword evidence="1" id="KW-0732">Signal</keyword>
<dbReference type="Gene3D" id="3.20.20.370">
    <property type="entry name" value="Glycoside hydrolase/deacetylase"/>
    <property type="match status" value="1"/>
</dbReference>
<evidence type="ECO:0000256" key="1">
    <source>
        <dbReference type="ARBA" id="ARBA00022729"/>
    </source>
</evidence>
<sequence>MIRKRWKWAGMIAGGAAIAVAATLYALTYTGTNIYPNKDKRHAILRLEDIGPGGEYGTPENLGKLRAVLDYIESEGIPFQMAVIPRSIRLGSDGVWQERGIDDPQPDALTQSLIRLLRQAEDNGGVLGMHGYTHQYGDTVMKGDGQNSGTGYEFKVPGASETKDAGYAAARIERSLAAFERAGLRPAFWESPHYRDTRAQEKVFRSYVGILYQPDLFSLRSFKDMNVYESRNTYGQDSLGSVYVPAPLDYITDDASVDKLLRKAKTFDGLASLFFHPFLEFPALEAVTGADGRTQMSDGLPVYRYKEDGASSKLHRLVEGLEREGYRWMSLNEVVPFTPAHRVTLPLGTTAEDVLSGDVTGSGHADVVVREAHRISVILGDYGTPRNRPQAAAQVWLKAAFPPQERLLLADMNADGRQDLVAYDPVTGAVRVSMAEDGRFADPAPAGKLPTGLDRLLPIRTQDGSVAFAASSDGKLVSDSYRDGRLASSAEQLTALPADAVLYAGRFLSMESDDALYSSLSEGGLSIAPADARDSTRGPVIAVKGVPLKKGEQLLVGDTDGDGLDDLISYTAKTGVWRVYANEGAGRFKPIDNAYGPWAAGRGRIGIAADFDGNGKTDIAAYDARSRALDLSLSFRKHVSEP</sequence>
<evidence type="ECO:0000313" key="2">
    <source>
        <dbReference type="EMBL" id="MDG0814089.1"/>
    </source>
</evidence>
<comment type="caution">
    <text evidence="2">The sequence shown here is derived from an EMBL/GenBank/DDBJ whole genome shotgun (WGS) entry which is preliminary data.</text>
</comment>
<accession>A0A9X4L584</accession>
<organism evidence="2 3">
    <name type="scientific">Cohnella rhizosphaerae</name>
    <dbReference type="NCBI Taxonomy" id="1457232"/>
    <lineage>
        <taxon>Bacteria</taxon>
        <taxon>Bacillati</taxon>
        <taxon>Bacillota</taxon>
        <taxon>Bacilli</taxon>
        <taxon>Bacillales</taxon>
        <taxon>Paenibacillaceae</taxon>
        <taxon>Cohnella</taxon>
    </lineage>
</organism>
<dbReference type="AlphaFoldDB" id="A0A9X4L584"/>
<keyword evidence="3" id="KW-1185">Reference proteome</keyword>
<dbReference type="Proteomes" id="UP001153404">
    <property type="component" value="Unassembled WGS sequence"/>
</dbReference>
<dbReference type="InterPro" id="IPR011330">
    <property type="entry name" value="Glyco_hydro/deAcase_b/a-brl"/>
</dbReference>
<protein>
    <submittedName>
        <fullName evidence="2">DUF2334 domain-containing protein</fullName>
    </submittedName>
</protein>
<evidence type="ECO:0000313" key="3">
    <source>
        <dbReference type="Proteomes" id="UP001153404"/>
    </source>
</evidence>
<name>A0A9X4L584_9BACL</name>
<dbReference type="GO" id="GO:0005975">
    <property type="term" value="P:carbohydrate metabolic process"/>
    <property type="evidence" value="ECO:0007669"/>
    <property type="project" value="InterPro"/>
</dbReference>
<dbReference type="Pfam" id="PF13517">
    <property type="entry name" value="FG-GAP_3"/>
    <property type="match status" value="1"/>
</dbReference>
<dbReference type="InterPro" id="IPR013517">
    <property type="entry name" value="FG-GAP"/>
</dbReference>
<gene>
    <name evidence="2" type="ORF">OMP40_35995</name>
</gene>
<proteinExistence type="predicted"/>
<dbReference type="SUPFAM" id="SSF88713">
    <property type="entry name" value="Glycoside hydrolase/deacetylase"/>
    <property type="match status" value="1"/>
</dbReference>
<dbReference type="InterPro" id="IPR018763">
    <property type="entry name" value="DUF2334"/>
</dbReference>
<dbReference type="Pfam" id="PF10096">
    <property type="entry name" value="DUF2334"/>
    <property type="match status" value="1"/>
</dbReference>
<dbReference type="InterPro" id="IPR028994">
    <property type="entry name" value="Integrin_alpha_N"/>
</dbReference>
<dbReference type="RefSeq" id="WP_277538728.1">
    <property type="nucleotide sequence ID" value="NZ_JAPDIA010000009.1"/>
</dbReference>
<dbReference type="SUPFAM" id="SSF69318">
    <property type="entry name" value="Integrin alpha N-terminal domain"/>
    <property type="match status" value="1"/>
</dbReference>
<reference evidence="2" key="1">
    <citation type="submission" date="2022-10" db="EMBL/GenBank/DDBJ databases">
        <title>Comparative genomic analysis of Cohnella hashimotonis sp. nov., isolated from the International Space Station.</title>
        <authorList>
            <person name="Simpson A."/>
            <person name="Venkateswaran K."/>
        </authorList>
    </citation>
    <scope>NUCLEOTIDE SEQUENCE</scope>
    <source>
        <strain evidence="2">DSM 28161</strain>
    </source>
</reference>
<dbReference type="EMBL" id="JAPDIA010000009">
    <property type="protein sequence ID" value="MDG0814089.1"/>
    <property type="molecule type" value="Genomic_DNA"/>
</dbReference>